<evidence type="ECO:0008006" key="4">
    <source>
        <dbReference type="Google" id="ProtNLM"/>
    </source>
</evidence>
<evidence type="ECO:0000256" key="1">
    <source>
        <dbReference type="SAM" id="MobiDB-lite"/>
    </source>
</evidence>
<dbReference type="PANTHER" id="PTHR13507:SF0">
    <property type="entry name" value="PRKR-INTERACTING PROTEIN 1"/>
    <property type="match status" value="1"/>
</dbReference>
<dbReference type="GO" id="GO:0019901">
    <property type="term" value="F:protein kinase binding"/>
    <property type="evidence" value="ECO:0007669"/>
    <property type="project" value="TreeGrafter"/>
</dbReference>
<dbReference type="STRING" id="13706.A0A1X2H9M7"/>
<dbReference type="OMA" id="ETPSFIM"/>
<organism evidence="2 3">
    <name type="scientific">Syncephalastrum racemosum</name>
    <name type="common">Filamentous fungus</name>
    <dbReference type="NCBI Taxonomy" id="13706"/>
    <lineage>
        <taxon>Eukaryota</taxon>
        <taxon>Fungi</taxon>
        <taxon>Fungi incertae sedis</taxon>
        <taxon>Mucoromycota</taxon>
        <taxon>Mucoromycotina</taxon>
        <taxon>Mucoromycetes</taxon>
        <taxon>Mucorales</taxon>
        <taxon>Syncephalastraceae</taxon>
        <taxon>Syncephalastrum</taxon>
    </lineage>
</organism>
<evidence type="ECO:0000313" key="3">
    <source>
        <dbReference type="Proteomes" id="UP000242180"/>
    </source>
</evidence>
<sequence>MSDHEKDHQDKPRLKSKATWTQAQRQGEYLEKLFQKIDKPVNIPEPPKEKSVVKAPKEFVRNVPGSSAGAGSGDFHVYRAHRRREYARLREMTEAERKEKEEREYREKIEKMKREDEERTAKKRAQRQKRKQRQTEANKNNKKQKTEDVKADNKKEETEPKAPSSSTSSSEKDEEK</sequence>
<dbReference type="GO" id="GO:0005730">
    <property type="term" value="C:nucleolus"/>
    <property type="evidence" value="ECO:0007669"/>
    <property type="project" value="TreeGrafter"/>
</dbReference>
<proteinExistence type="predicted"/>
<keyword evidence="3" id="KW-1185">Reference proteome</keyword>
<feature type="compositionally biased region" description="Basic and acidic residues" evidence="1">
    <location>
        <begin position="144"/>
        <end position="160"/>
    </location>
</feature>
<protein>
    <recommendedName>
        <fullName evidence="4">DUF1168 domain protein</fullName>
    </recommendedName>
</protein>
<dbReference type="PANTHER" id="PTHR13507">
    <property type="entry name" value="PRKR-INTERACTING PROTEIN 1"/>
    <property type="match status" value="1"/>
</dbReference>
<comment type="caution">
    <text evidence="2">The sequence shown here is derived from an EMBL/GenBank/DDBJ whole genome shotgun (WGS) entry which is preliminary data.</text>
</comment>
<dbReference type="OrthoDB" id="10067079at2759"/>
<dbReference type="Pfam" id="PF06658">
    <property type="entry name" value="DUF1168"/>
    <property type="match status" value="1"/>
</dbReference>
<dbReference type="AlphaFoldDB" id="A0A1X2H9M7"/>
<name>A0A1X2H9M7_SYNRA</name>
<evidence type="ECO:0000313" key="2">
    <source>
        <dbReference type="EMBL" id="ORY95367.1"/>
    </source>
</evidence>
<gene>
    <name evidence="2" type="ORF">BCR43DRAFT_492881</name>
</gene>
<reference evidence="2 3" key="1">
    <citation type="submission" date="2016-07" db="EMBL/GenBank/DDBJ databases">
        <title>Pervasive Adenine N6-methylation of Active Genes in Fungi.</title>
        <authorList>
            <consortium name="DOE Joint Genome Institute"/>
            <person name="Mondo S.J."/>
            <person name="Dannebaum R.O."/>
            <person name="Kuo R.C."/>
            <person name="Labutti K."/>
            <person name="Haridas S."/>
            <person name="Kuo A."/>
            <person name="Salamov A."/>
            <person name="Ahrendt S.R."/>
            <person name="Lipzen A."/>
            <person name="Sullivan W."/>
            <person name="Andreopoulos W.B."/>
            <person name="Clum A."/>
            <person name="Lindquist E."/>
            <person name="Daum C."/>
            <person name="Ramamoorthy G.K."/>
            <person name="Gryganskyi A."/>
            <person name="Culley D."/>
            <person name="Magnuson J.K."/>
            <person name="James T.Y."/>
            <person name="O'Malley M.A."/>
            <person name="Stajich J.E."/>
            <person name="Spatafora J.W."/>
            <person name="Visel A."/>
            <person name="Grigoriev I.V."/>
        </authorList>
    </citation>
    <scope>NUCLEOTIDE SEQUENCE [LARGE SCALE GENOMIC DNA]</scope>
    <source>
        <strain evidence="2 3">NRRL 2496</strain>
    </source>
</reference>
<feature type="compositionally biased region" description="Basic residues" evidence="1">
    <location>
        <begin position="121"/>
        <end position="132"/>
    </location>
</feature>
<dbReference type="EMBL" id="MCGN01000006">
    <property type="protein sequence ID" value="ORY95367.1"/>
    <property type="molecule type" value="Genomic_DNA"/>
</dbReference>
<dbReference type="Proteomes" id="UP000242180">
    <property type="component" value="Unassembled WGS sequence"/>
</dbReference>
<dbReference type="GO" id="GO:0004860">
    <property type="term" value="F:protein kinase inhibitor activity"/>
    <property type="evidence" value="ECO:0007669"/>
    <property type="project" value="TreeGrafter"/>
</dbReference>
<feature type="compositionally biased region" description="Basic and acidic residues" evidence="1">
    <location>
        <begin position="1"/>
        <end position="13"/>
    </location>
</feature>
<feature type="region of interest" description="Disordered" evidence="1">
    <location>
        <begin position="86"/>
        <end position="176"/>
    </location>
</feature>
<feature type="compositionally biased region" description="Basic and acidic residues" evidence="1">
    <location>
        <begin position="86"/>
        <end position="120"/>
    </location>
</feature>
<dbReference type="InParanoid" id="A0A1X2H9M7"/>
<feature type="region of interest" description="Disordered" evidence="1">
    <location>
        <begin position="1"/>
        <end position="22"/>
    </location>
</feature>
<dbReference type="InterPro" id="IPR009548">
    <property type="entry name" value="Prkrip1"/>
</dbReference>
<dbReference type="GO" id="GO:0003725">
    <property type="term" value="F:double-stranded RNA binding"/>
    <property type="evidence" value="ECO:0007669"/>
    <property type="project" value="InterPro"/>
</dbReference>
<accession>A0A1X2H9M7</accession>